<proteinExistence type="predicted"/>
<dbReference type="Proteomes" id="UP000887222">
    <property type="component" value="Unassembled WGS sequence"/>
</dbReference>
<reference evidence="1 2" key="1">
    <citation type="journal article" date="2022" name="Int. J. Syst. Evol. Microbiol.">
        <title>Noviherbaspirillum aridicola sp. nov., isolated from an arid soil in Pakistan.</title>
        <authorList>
            <person name="Khan I.U."/>
            <person name="Saqib M."/>
            <person name="Amin A."/>
            <person name="Hussain F."/>
            <person name="Li L."/>
            <person name="Liu Y.H."/>
            <person name="Fang B.Z."/>
            <person name="Ahmed I."/>
            <person name="Li W.J."/>
        </authorList>
    </citation>
    <scope>NUCLEOTIDE SEQUENCE [LARGE SCALE GENOMIC DNA]</scope>
    <source>
        <strain evidence="1 2">NCCP-691</strain>
    </source>
</reference>
<accession>A0ABQ4PZZ9</accession>
<gene>
    <name evidence="1" type="ORF">NCCP691_00940</name>
</gene>
<comment type="caution">
    <text evidence="1">The sequence shown here is derived from an EMBL/GenBank/DDBJ whole genome shotgun (WGS) entry which is preliminary data.</text>
</comment>
<protein>
    <recommendedName>
        <fullName evidence="3">HEAT repeat domain-containing protein</fullName>
    </recommendedName>
</protein>
<dbReference type="RefSeq" id="WP_220806269.1">
    <property type="nucleotide sequence ID" value="NZ_BPMK01000001.1"/>
</dbReference>
<name>A0ABQ4PZZ9_9BURK</name>
<evidence type="ECO:0000313" key="2">
    <source>
        <dbReference type="Proteomes" id="UP000887222"/>
    </source>
</evidence>
<evidence type="ECO:0008006" key="3">
    <source>
        <dbReference type="Google" id="ProtNLM"/>
    </source>
</evidence>
<organism evidence="1 2">
    <name type="scientific">Noviherbaspirillum aridicola</name>
    <dbReference type="NCBI Taxonomy" id="2849687"/>
    <lineage>
        <taxon>Bacteria</taxon>
        <taxon>Pseudomonadati</taxon>
        <taxon>Pseudomonadota</taxon>
        <taxon>Betaproteobacteria</taxon>
        <taxon>Burkholderiales</taxon>
        <taxon>Oxalobacteraceae</taxon>
        <taxon>Noviherbaspirillum</taxon>
    </lineage>
</organism>
<sequence>MLDGDIVVRVLRAALLLSVLSWQVAACGRMEADKAPDTGRRSEGTGFLFAAISNPWTASPSSSAQYLPPGMLSQEHAAPADTAPMRSRDPVARLAALEAWTRSRPDSLHEIGLMLHDPDPSVRSRARELWTAALSGGRKADPD</sequence>
<keyword evidence="2" id="KW-1185">Reference proteome</keyword>
<evidence type="ECO:0000313" key="1">
    <source>
        <dbReference type="EMBL" id="GIZ50080.1"/>
    </source>
</evidence>
<dbReference type="EMBL" id="BPMK01000001">
    <property type="protein sequence ID" value="GIZ50080.1"/>
    <property type="molecule type" value="Genomic_DNA"/>
</dbReference>